<name>A0A1I4ELE1_9RHOB</name>
<evidence type="ECO:0000256" key="1">
    <source>
        <dbReference type="ARBA" id="ARBA00001913"/>
    </source>
</evidence>
<evidence type="ECO:0000313" key="11">
    <source>
        <dbReference type="EMBL" id="SFL05367.1"/>
    </source>
</evidence>
<dbReference type="Pfam" id="PF08548">
    <property type="entry name" value="Peptidase_M10_C"/>
    <property type="match status" value="1"/>
</dbReference>
<dbReference type="GO" id="GO:0004222">
    <property type="term" value="F:metalloendopeptidase activity"/>
    <property type="evidence" value="ECO:0007669"/>
    <property type="project" value="InterPro"/>
</dbReference>
<keyword evidence="12" id="KW-1185">Reference proteome</keyword>
<dbReference type="Gene3D" id="2.150.10.10">
    <property type="entry name" value="Serralysin-like metalloprotease, C-terminal"/>
    <property type="match status" value="6"/>
</dbReference>
<reference evidence="12" key="1">
    <citation type="submission" date="2016-10" db="EMBL/GenBank/DDBJ databases">
        <authorList>
            <person name="Varghese N."/>
            <person name="Submissions S."/>
        </authorList>
    </citation>
    <scope>NUCLEOTIDE SEQUENCE [LARGE SCALE GENOMIC DNA]</scope>
    <source>
        <strain evidence="12">DSM 28453</strain>
    </source>
</reference>
<dbReference type="Gene3D" id="3.40.390.10">
    <property type="entry name" value="Collagenase (Catalytic Domain)"/>
    <property type="match status" value="1"/>
</dbReference>
<dbReference type="InterPro" id="IPR001818">
    <property type="entry name" value="Pept_M10_metallopeptidase"/>
</dbReference>
<dbReference type="AlphaFoldDB" id="A0A1I4ELE1"/>
<gene>
    <name evidence="11" type="ORF">SAMN04488036_104305</name>
</gene>
<dbReference type="SUPFAM" id="SSF55486">
    <property type="entry name" value="Metalloproteases ('zincins'), catalytic domain"/>
    <property type="match status" value="1"/>
</dbReference>
<evidence type="ECO:0000313" key="12">
    <source>
        <dbReference type="Proteomes" id="UP000198851"/>
    </source>
</evidence>
<evidence type="ECO:0000256" key="3">
    <source>
        <dbReference type="ARBA" id="ARBA00009490"/>
    </source>
</evidence>
<dbReference type="InterPro" id="IPR011049">
    <property type="entry name" value="Serralysin-like_metalloprot_C"/>
</dbReference>
<comment type="similarity">
    <text evidence="3">Belongs to the peptidase M10B family.</text>
</comment>
<evidence type="ECO:0000256" key="9">
    <source>
        <dbReference type="ARBA" id="ARBA00022833"/>
    </source>
</evidence>
<dbReference type="InterPro" id="IPR013858">
    <property type="entry name" value="Peptidase_M10B_C"/>
</dbReference>
<dbReference type="RefSeq" id="WP_093324022.1">
    <property type="nucleotide sequence ID" value="NZ_FOSZ01000004.1"/>
</dbReference>
<feature type="domain" description="Peptidase metallopeptidase" evidence="10">
    <location>
        <begin position="172"/>
        <end position="314"/>
    </location>
</feature>
<evidence type="ECO:0000259" key="10">
    <source>
        <dbReference type="SMART" id="SM00235"/>
    </source>
</evidence>
<dbReference type="CDD" id="cd04277">
    <property type="entry name" value="ZnMc_serralysin_like"/>
    <property type="match status" value="1"/>
</dbReference>
<dbReference type="SUPFAM" id="SSF89260">
    <property type="entry name" value="Collagen-binding domain"/>
    <property type="match status" value="1"/>
</dbReference>
<dbReference type="Pfam" id="PF00353">
    <property type="entry name" value="HemolysinCabind"/>
    <property type="match status" value="6"/>
</dbReference>
<keyword evidence="9" id="KW-0862">Zinc</keyword>
<keyword evidence="8" id="KW-0378">Hydrolase</keyword>
<keyword evidence="7" id="KW-0677">Repeat</keyword>
<dbReference type="GO" id="GO:0005509">
    <property type="term" value="F:calcium ion binding"/>
    <property type="evidence" value="ECO:0007669"/>
    <property type="project" value="InterPro"/>
</dbReference>
<dbReference type="GO" id="GO:0005615">
    <property type="term" value="C:extracellular space"/>
    <property type="evidence" value="ECO:0007669"/>
    <property type="project" value="InterPro"/>
</dbReference>
<keyword evidence="6" id="KW-0479">Metal-binding</keyword>
<comment type="cofactor">
    <cofactor evidence="1">
        <name>Ca(2+)</name>
        <dbReference type="ChEBI" id="CHEBI:29108"/>
    </cofactor>
</comment>
<evidence type="ECO:0000256" key="6">
    <source>
        <dbReference type="ARBA" id="ARBA00022723"/>
    </source>
</evidence>
<dbReference type="InterPro" id="IPR001343">
    <property type="entry name" value="Hemolysn_Ca-bd"/>
</dbReference>
<sequence>MCFMCAATSTFDPGRHSDDPESATIFEGTDAPFSTSTPYTISVGDTFRGTIGSGDEMDIVRINLVAGQTYTFELLGSPSGGGTLSDPLLNLYNSSGGFITSNDDGGNGLESLITFTATSTGTYFLGADAFSANTGTYTLTTTTSTPPPPVAAGTLDELANYLTDGYWDNTNRAGRAFSTSSDNIISVNLTGLTAQGQALARWALEVWETVVNLNFVETVGSADITFDDNDSGAYAVSSVAGSTILSSDINVSTAWLSGSGTQIGTYSLQTYIHEIGHALGLGHQGGYNGSATYGTDETFSNDSWQISVMSYFDQTDNTTTSASFAYIVSLMMADVIAGQNLYGASTVTNGNTTWGANTNLGGYWATLFGELYNGVNSPSVAANSMSYTIFDNGGTDTFDLSTSTSDNRIDMRGGQFSNVNGLTGNVGIARGTVIENFIGGVGNDTVTGNDANNTITGGQGDDSIDGGAGTDTAVIAVNRSSVTVTDLGSGSVRIVSAFGTDVYDNVENFRFNDGTVTLAVLLGNTPTPTTGNDTIDGTSAAETIDGLAGNDSIRGLGGRDSLLGNAGSDTLLGGVGDDTLVGGGDADRLYGGSNNDRLLGGNGADTLFGDFGEDTLFGGAGNDLLRGNGGNDTLNGEAGNDILIGGNLFDRLDGGEGNDRLDGGTFADTLFGRDGDDTLLGGGGQDRMFGGNDNDSGEGGNGHDRFWGGFGNDTFIGAAGDDRAWGESGNDLLRGGGDNDTLYGGGGFDTLDGGVGNDELTGGGNADVFVFADGHGDDTITDFLATNGAEDINLSGVSAITDITDLLTNHILSSAGGNVVIDTGGGNTITLLGVNLADLDGSDFIF</sequence>
<dbReference type="SUPFAM" id="SSF51120">
    <property type="entry name" value="beta-Roll"/>
    <property type="match status" value="3"/>
</dbReference>
<dbReference type="PRINTS" id="PR00313">
    <property type="entry name" value="CABNDNGRPT"/>
</dbReference>
<dbReference type="Proteomes" id="UP000198851">
    <property type="component" value="Unassembled WGS sequence"/>
</dbReference>
<organism evidence="11 12">
    <name type="scientific">Shimia haliotis</name>
    <dbReference type="NCBI Taxonomy" id="1280847"/>
    <lineage>
        <taxon>Bacteria</taxon>
        <taxon>Pseudomonadati</taxon>
        <taxon>Pseudomonadota</taxon>
        <taxon>Alphaproteobacteria</taxon>
        <taxon>Rhodobacterales</taxon>
        <taxon>Roseobacteraceae</taxon>
    </lineage>
</organism>
<dbReference type="Gene3D" id="2.60.120.380">
    <property type="match status" value="1"/>
</dbReference>
<dbReference type="OrthoDB" id="5242885at2"/>
<evidence type="ECO:0000256" key="4">
    <source>
        <dbReference type="ARBA" id="ARBA00022525"/>
    </source>
</evidence>
<dbReference type="Pfam" id="PF00413">
    <property type="entry name" value="Peptidase_M10"/>
    <property type="match status" value="1"/>
</dbReference>
<protein>
    <submittedName>
        <fullName evidence="11">Serralysin</fullName>
    </submittedName>
</protein>
<comment type="subcellular location">
    <subcellularLocation>
        <location evidence="2">Secreted</location>
    </subcellularLocation>
</comment>
<dbReference type="PANTHER" id="PTHR38340">
    <property type="entry name" value="S-LAYER PROTEIN"/>
    <property type="match status" value="1"/>
</dbReference>
<keyword evidence="4" id="KW-0964">Secreted</keyword>
<dbReference type="InterPro" id="IPR006026">
    <property type="entry name" value="Peptidase_Metallo"/>
</dbReference>
<dbReference type="STRING" id="1280847.SAMN04488036_104305"/>
<dbReference type="InterPro" id="IPR024079">
    <property type="entry name" value="MetalloPept_cat_dom_sf"/>
</dbReference>
<dbReference type="PANTHER" id="PTHR38340:SF1">
    <property type="entry name" value="S-LAYER PROTEIN"/>
    <property type="match status" value="1"/>
</dbReference>
<dbReference type="GO" id="GO:0031012">
    <property type="term" value="C:extracellular matrix"/>
    <property type="evidence" value="ECO:0007669"/>
    <property type="project" value="InterPro"/>
</dbReference>
<dbReference type="SMART" id="SM00235">
    <property type="entry name" value="ZnMc"/>
    <property type="match status" value="1"/>
</dbReference>
<dbReference type="InterPro" id="IPR034033">
    <property type="entry name" value="Serralysin-like"/>
</dbReference>
<dbReference type="GO" id="GO:0008270">
    <property type="term" value="F:zinc ion binding"/>
    <property type="evidence" value="ECO:0007669"/>
    <property type="project" value="InterPro"/>
</dbReference>
<dbReference type="EMBL" id="FOSZ01000004">
    <property type="protein sequence ID" value="SFL05367.1"/>
    <property type="molecule type" value="Genomic_DNA"/>
</dbReference>
<evidence type="ECO:0000256" key="2">
    <source>
        <dbReference type="ARBA" id="ARBA00004613"/>
    </source>
</evidence>
<dbReference type="PROSITE" id="PS00330">
    <property type="entry name" value="HEMOLYSIN_CALCIUM"/>
    <property type="match status" value="4"/>
</dbReference>
<evidence type="ECO:0000256" key="8">
    <source>
        <dbReference type="ARBA" id="ARBA00022801"/>
    </source>
</evidence>
<dbReference type="InterPro" id="IPR050557">
    <property type="entry name" value="RTX_toxin/Mannuronan_C5-epim"/>
</dbReference>
<accession>A0A1I4ELE1</accession>
<evidence type="ECO:0000256" key="7">
    <source>
        <dbReference type="ARBA" id="ARBA00022737"/>
    </source>
</evidence>
<evidence type="ECO:0000256" key="5">
    <source>
        <dbReference type="ARBA" id="ARBA00022670"/>
    </source>
</evidence>
<proteinExistence type="inferred from homology"/>
<dbReference type="InterPro" id="IPR018511">
    <property type="entry name" value="Hemolysin-typ_Ca-bd_CS"/>
</dbReference>
<dbReference type="GO" id="GO:0006508">
    <property type="term" value="P:proteolysis"/>
    <property type="evidence" value="ECO:0007669"/>
    <property type="project" value="UniProtKB-KW"/>
</dbReference>
<keyword evidence="5" id="KW-0645">Protease</keyword>